<proteinExistence type="inferred from homology"/>
<dbReference type="OrthoDB" id="6897726at2"/>
<name>A0A0A7S500_FRIPE</name>
<keyword evidence="8" id="KW-0282">Flagellum</keyword>
<gene>
    <name evidence="8" type="ORF">FPB0191_02072</name>
</gene>
<dbReference type="STRING" id="1267021.FPB0191_02072"/>
<keyword evidence="8" id="KW-0969">Cilium</keyword>
<feature type="transmembrane region" description="Helical" evidence="7">
    <location>
        <begin position="34"/>
        <end position="56"/>
    </location>
</feature>
<sequence length="144" mass="16548">MDISNQLMIDNVPNTLNSATSTSKIDSAIPEFNIYTNVGMSLLWVMGLIMVLGWLLKRSRFNRSKQRLIHVRDNYSINAKERIIVIEVNHQLLVVGVTQQQMTLLHTINQQDSQAILTQQDTPKIPINDNNFYRLLQSALKRKT</sequence>
<dbReference type="AlphaFoldDB" id="A0A0A7S500"/>
<dbReference type="GO" id="GO:0009425">
    <property type="term" value="C:bacterial-type flagellum basal body"/>
    <property type="evidence" value="ECO:0007669"/>
    <property type="project" value="UniProtKB-SubCell"/>
</dbReference>
<keyword evidence="3 7" id="KW-1133">Transmembrane helix</keyword>
<dbReference type="NCBIfam" id="TIGR03500">
    <property type="entry name" value="FliO_TIGR"/>
    <property type="match status" value="1"/>
</dbReference>
<keyword evidence="2 7" id="KW-0812">Transmembrane</keyword>
<evidence type="ECO:0000313" key="9">
    <source>
        <dbReference type="Proteomes" id="UP000030901"/>
    </source>
</evidence>
<keyword evidence="9" id="KW-1185">Reference proteome</keyword>
<dbReference type="PANTHER" id="PTHR38766">
    <property type="entry name" value="FLAGELLAR PROTEIN FLIO"/>
    <property type="match status" value="1"/>
</dbReference>
<evidence type="ECO:0000313" key="8">
    <source>
        <dbReference type="EMBL" id="AJA45882.1"/>
    </source>
</evidence>
<dbReference type="Proteomes" id="UP000030901">
    <property type="component" value="Chromosome"/>
</dbReference>
<dbReference type="GO" id="GO:0044781">
    <property type="term" value="P:bacterial-type flagellum organization"/>
    <property type="evidence" value="ECO:0007669"/>
    <property type="project" value="UniProtKB-UniRule"/>
</dbReference>
<dbReference type="InterPro" id="IPR052205">
    <property type="entry name" value="FliO/MopB"/>
</dbReference>
<evidence type="ECO:0000256" key="5">
    <source>
        <dbReference type="ARBA" id="ARBA00023143"/>
    </source>
</evidence>
<evidence type="ECO:0000256" key="1">
    <source>
        <dbReference type="ARBA" id="ARBA00022475"/>
    </source>
</evidence>
<dbReference type="InterPro" id="IPR022781">
    <property type="entry name" value="Flagellar_biosynth_FliO"/>
</dbReference>
<evidence type="ECO:0000256" key="2">
    <source>
        <dbReference type="ARBA" id="ARBA00022692"/>
    </source>
</evidence>
<keyword evidence="5 7" id="KW-0975">Bacterial flagellum</keyword>
<dbReference type="PANTHER" id="PTHR38766:SF1">
    <property type="entry name" value="FLAGELLAR PROTEIN FLIO"/>
    <property type="match status" value="1"/>
</dbReference>
<accession>A0A0A7S500</accession>
<evidence type="ECO:0000256" key="7">
    <source>
        <dbReference type="RuleBase" id="RU362064"/>
    </source>
</evidence>
<keyword evidence="4 7" id="KW-0472">Membrane</keyword>
<dbReference type="KEGG" id="fpp:FPB0191_02072"/>
<evidence type="ECO:0000256" key="4">
    <source>
        <dbReference type="ARBA" id="ARBA00023136"/>
    </source>
</evidence>
<comment type="similarity">
    <text evidence="6 7">Belongs to the FliO/MopB family.</text>
</comment>
<reference evidence="8 9" key="1">
    <citation type="journal article" date="2014" name="Appl. Environ. Microbiol.">
        <title>Gut symbionts from distinct hosts exhibit genotoxic activity via divergent colibactin biosynthetic pathways.</title>
        <authorList>
            <person name="Engel P."/>
            <person name="Vizcaino M.I."/>
            <person name="Crawford J.M."/>
        </authorList>
    </citation>
    <scope>NUCLEOTIDE SEQUENCE [LARGE SCALE GENOMIC DNA]</scope>
    <source>
        <strain evidence="8 9">PEB0191</strain>
    </source>
</reference>
<keyword evidence="8" id="KW-0966">Cell projection</keyword>
<dbReference type="RefSeq" id="WP_052236936.1">
    <property type="nucleotide sequence ID" value="NZ_CAMLJH010000004.1"/>
</dbReference>
<keyword evidence="1 7" id="KW-1003">Cell membrane</keyword>
<protein>
    <recommendedName>
        <fullName evidence="7">Flagellar protein</fullName>
    </recommendedName>
</protein>
<dbReference type="EMBL" id="CP009056">
    <property type="protein sequence ID" value="AJA45882.1"/>
    <property type="molecule type" value="Genomic_DNA"/>
</dbReference>
<organism evidence="8 9">
    <name type="scientific">Frischella perrara</name>
    <dbReference type="NCBI Taxonomy" id="1267021"/>
    <lineage>
        <taxon>Bacteria</taxon>
        <taxon>Pseudomonadati</taxon>
        <taxon>Pseudomonadota</taxon>
        <taxon>Gammaproteobacteria</taxon>
        <taxon>Orbales</taxon>
        <taxon>Orbaceae</taxon>
        <taxon>Frischella</taxon>
    </lineage>
</organism>
<evidence type="ECO:0000256" key="6">
    <source>
        <dbReference type="ARBA" id="ARBA00037937"/>
    </source>
</evidence>
<dbReference type="Pfam" id="PF04347">
    <property type="entry name" value="FliO"/>
    <property type="match status" value="1"/>
</dbReference>
<evidence type="ECO:0000256" key="3">
    <source>
        <dbReference type="ARBA" id="ARBA00022989"/>
    </source>
</evidence>
<dbReference type="GO" id="GO:0005886">
    <property type="term" value="C:plasma membrane"/>
    <property type="evidence" value="ECO:0007669"/>
    <property type="project" value="UniProtKB-SubCell"/>
</dbReference>
<dbReference type="HOGENOM" id="CLU_113213_1_0_6"/>
<comment type="subcellular location">
    <subcellularLocation>
        <location evidence="7">Cell membrane</location>
    </subcellularLocation>
    <subcellularLocation>
        <location evidence="7">Bacterial flagellum basal body</location>
    </subcellularLocation>
</comment>